<keyword evidence="1" id="KW-1133">Transmembrane helix</keyword>
<gene>
    <name evidence="2" type="ORF">C7435_2367</name>
</gene>
<keyword evidence="1" id="KW-0472">Membrane</keyword>
<organism evidence="2 3">
    <name type="scientific">Maricaulis maris</name>
    <dbReference type="NCBI Taxonomy" id="74318"/>
    <lineage>
        <taxon>Bacteria</taxon>
        <taxon>Pseudomonadati</taxon>
        <taxon>Pseudomonadota</taxon>
        <taxon>Alphaproteobacteria</taxon>
        <taxon>Maricaulales</taxon>
        <taxon>Maricaulaceae</taxon>
        <taxon>Maricaulis</taxon>
    </lineage>
</organism>
<feature type="transmembrane region" description="Helical" evidence="1">
    <location>
        <begin position="90"/>
        <end position="111"/>
    </location>
</feature>
<keyword evidence="1" id="KW-0812">Transmembrane</keyword>
<feature type="transmembrane region" description="Helical" evidence="1">
    <location>
        <begin position="131"/>
        <end position="148"/>
    </location>
</feature>
<accession>A0A495D2X1</accession>
<dbReference type="AlphaFoldDB" id="A0A495D2X1"/>
<evidence type="ECO:0000313" key="3">
    <source>
        <dbReference type="Proteomes" id="UP000273675"/>
    </source>
</evidence>
<name>A0A495D2X1_9PROT</name>
<proteinExistence type="predicted"/>
<comment type="caution">
    <text evidence="2">The sequence shown here is derived from an EMBL/GenBank/DDBJ whole genome shotgun (WGS) entry which is preliminary data.</text>
</comment>
<reference evidence="2 3" key="1">
    <citation type="submission" date="2018-10" db="EMBL/GenBank/DDBJ databases">
        <title>Genomic Encyclopedia of Type Strains, Phase IV (KMG-IV): sequencing the most valuable type-strain genomes for metagenomic binning, comparative biology and taxonomic classification.</title>
        <authorList>
            <person name="Goeker M."/>
        </authorList>
    </citation>
    <scope>NUCLEOTIDE SEQUENCE [LARGE SCALE GENOMIC DNA]</scope>
    <source>
        <strain evidence="2 3">DSM 4734</strain>
    </source>
</reference>
<protein>
    <submittedName>
        <fullName evidence="2">Uncharacterized protein</fullName>
    </submittedName>
</protein>
<sequence>MTLLRMIAIHLLAVLVGTVLVSIANTHVDLQALARIGAEIPFAVRLDASLRDLQGFAPTLLALLLVGFSIAFPAAGWIAALLGGGIWRPVGFSLAGAVAVMVMITSITLVYRELLGSTITPIAASRELGGLVTLSAGGLIAGLLFAWLKPASR</sequence>
<dbReference type="RefSeq" id="WP_147422686.1">
    <property type="nucleotide sequence ID" value="NZ_RBIM01000005.1"/>
</dbReference>
<dbReference type="EMBL" id="RBIM01000005">
    <property type="protein sequence ID" value="RKQ96115.1"/>
    <property type="molecule type" value="Genomic_DNA"/>
</dbReference>
<evidence type="ECO:0000313" key="2">
    <source>
        <dbReference type="EMBL" id="RKQ96115.1"/>
    </source>
</evidence>
<evidence type="ECO:0000256" key="1">
    <source>
        <dbReference type="SAM" id="Phobius"/>
    </source>
</evidence>
<feature type="transmembrane region" description="Helical" evidence="1">
    <location>
        <begin position="58"/>
        <end position="83"/>
    </location>
</feature>
<dbReference type="OrthoDB" id="7630660at2"/>
<dbReference type="Proteomes" id="UP000273675">
    <property type="component" value="Unassembled WGS sequence"/>
</dbReference>